<accession>A0A8S3EDD4</accession>
<organism evidence="1 2">
    <name type="scientific">Rotaria magnacalcarata</name>
    <dbReference type="NCBI Taxonomy" id="392030"/>
    <lineage>
        <taxon>Eukaryota</taxon>
        <taxon>Metazoa</taxon>
        <taxon>Spiralia</taxon>
        <taxon>Gnathifera</taxon>
        <taxon>Rotifera</taxon>
        <taxon>Eurotatoria</taxon>
        <taxon>Bdelloidea</taxon>
        <taxon>Philodinida</taxon>
        <taxon>Philodinidae</taxon>
        <taxon>Rotaria</taxon>
    </lineage>
</organism>
<dbReference type="AlphaFoldDB" id="A0A8S3EDD4"/>
<proteinExistence type="predicted"/>
<reference evidence="1" key="1">
    <citation type="submission" date="2021-02" db="EMBL/GenBank/DDBJ databases">
        <authorList>
            <person name="Nowell W R."/>
        </authorList>
    </citation>
    <scope>NUCLEOTIDE SEQUENCE</scope>
</reference>
<sequence>MINDTGRRPFISIAHNISRHDDGADELNQLGAIQIIKQYQN</sequence>
<dbReference type="Proteomes" id="UP000676336">
    <property type="component" value="Unassembled WGS sequence"/>
</dbReference>
<evidence type="ECO:0000313" key="1">
    <source>
        <dbReference type="EMBL" id="CAF5049098.1"/>
    </source>
</evidence>
<name>A0A8S3EDD4_9BILA</name>
<dbReference type="EMBL" id="CAJOBI010224265">
    <property type="protein sequence ID" value="CAF5049098.1"/>
    <property type="molecule type" value="Genomic_DNA"/>
</dbReference>
<protein>
    <submittedName>
        <fullName evidence="1">Uncharacterized protein</fullName>
    </submittedName>
</protein>
<comment type="caution">
    <text evidence="1">The sequence shown here is derived from an EMBL/GenBank/DDBJ whole genome shotgun (WGS) entry which is preliminary data.</text>
</comment>
<gene>
    <name evidence="1" type="ORF">SMN809_LOCUS59093</name>
</gene>
<evidence type="ECO:0000313" key="2">
    <source>
        <dbReference type="Proteomes" id="UP000676336"/>
    </source>
</evidence>
<feature type="non-terminal residue" evidence="1">
    <location>
        <position position="41"/>
    </location>
</feature>